<feature type="compositionally biased region" description="Low complexity" evidence="1">
    <location>
        <begin position="1"/>
        <end position="11"/>
    </location>
</feature>
<dbReference type="EMBL" id="KZ825940">
    <property type="protein sequence ID" value="PYH91610.1"/>
    <property type="molecule type" value="Genomic_DNA"/>
</dbReference>
<sequence length="206" mass="22958">MTTTSTSTSTPPAIPAPTPTPQSQRQPQPPPQPPPQPQRPQSTTLLTLPPELHLQITTHIPLLPDLYHLKQTCTYFAALLPTPTHEELLAAESTSFAITHDLYACRYCLRLRPAQKFADRMLVHGRGRYGEYRGKRFCVECGVLPRGAETRSGGLEEARYGPGDLVRIQGVAHVYCRRCGGLRRVVGEWDGGCCEGYLWKTSPRLR</sequence>
<evidence type="ECO:0000256" key="1">
    <source>
        <dbReference type="SAM" id="MobiDB-lite"/>
    </source>
</evidence>
<dbReference type="AlphaFoldDB" id="A0A319D2X6"/>
<gene>
    <name evidence="2" type="ORF">BO71DRAFT_451999</name>
</gene>
<feature type="compositionally biased region" description="Pro residues" evidence="1">
    <location>
        <begin position="27"/>
        <end position="38"/>
    </location>
</feature>
<dbReference type="OrthoDB" id="5281164at2759"/>
<accession>A0A319D2X6</accession>
<reference evidence="2 3" key="1">
    <citation type="submission" date="2018-02" db="EMBL/GenBank/DDBJ databases">
        <title>The genomes of Aspergillus section Nigri reveals drivers in fungal speciation.</title>
        <authorList>
            <consortium name="DOE Joint Genome Institute"/>
            <person name="Vesth T.C."/>
            <person name="Nybo J."/>
            <person name="Theobald S."/>
            <person name="Brandl J."/>
            <person name="Frisvad J.C."/>
            <person name="Nielsen K.F."/>
            <person name="Lyhne E.K."/>
            <person name="Kogle M.E."/>
            <person name="Kuo A."/>
            <person name="Riley R."/>
            <person name="Clum A."/>
            <person name="Nolan M."/>
            <person name="Lipzen A."/>
            <person name="Salamov A."/>
            <person name="Henrissat B."/>
            <person name="Wiebenga A."/>
            <person name="De vries R.P."/>
            <person name="Grigoriev I.V."/>
            <person name="Mortensen U.H."/>
            <person name="Andersen M.R."/>
            <person name="Baker S.E."/>
        </authorList>
    </citation>
    <scope>NUCLEOTIDE SEQUENCE [LARGE SCALE GENOMIC DNA]</scope>
    <source>
        <strain evidence="2 3">CBS 707.79</strain>
    </source>
</reference>
<dbReference type="Proteomes" id="UP000247810">
    <property type="component" value="Unassembled WGS sequence"/>
</dbReference>
<organism evidence="2 3">
    <name type="scientific">Aspergillus ellipticus CBS 707.79</name>
    <dbReference type="NCBI Taxonomy" id="1448320"/>
    <lineage>
        <taxon>Eukaryota</taxon>
        <taxon>Fungi</taxon>
        <taxon>Dikarya</taxon>
        <taxon>Ascomycota</taxon>
        <taxon>Pezizomycotina</taxon>
        <taxon>Eurotiomycetes</taxon>
        <taxon>Eurotiomycetidae</taxon>
        <taxon>Eurotiales</taxon>
        <taxon>Aspergillaceae</taxon>
        <taxon>Aspergillus</taxon>
        <taxon>Aspergillus subgen. Circumdati</taxon>
    </lineage>
</organism>
<evidence type="ECO:0008006" key="4">
    <source>
        <dbReference type="Google" id="ProtNLM"/>
    </source>
</evidence>
<evidence type="ECO:0000313" key="2">
    <source>
        <dbReference type="EMBL" id="PYH91610.1"/>
    </source>
</evidence>
<keyword evidence="3" id="KW-1185">Reference proteome</keyword>
<dbReference type="VEuPathDB" id="FungiDB:BO71DRAFT_451999"/>
<protein>
    <recommendedName>
        <fullName evidence="4">F-box domain-containing protein</fullName>
    </recommendedName>
</protein>
<feature type="region of interest" description="Disordered" evidence="1">
    <location>
        <begin position="1"/>
        <end position="44"/>
    </location>
</feature>
<evidence type="ECO:0000313" key="3">
    <source>
        <dbReference type="Proteomes" id="UP000247810"/>
    </source>
</evidence>
<name>A0A319D2X6_9EURO</name>
<proteinExistence type="predicted"/>